<proteinExistence type="predicted"/>
<evidence type="ECO:0000256" key="1">
    <source>
        <dbReference type="SAM" id="MobiDB-lite"/>
    </source>
</evidence>
<sequence length="238" mass="27181">MEENDCKNARVRRKLVLQQRFNARSNQHSDYKEQNARKKPKIVNHSSQNKRSESEKLVHNSIQRKPLQELHPNLQNNNNFHNIKSRFQSTIVSENNISNSSTTLVEDPIEINLMTSQSAASTITYNTPCVLSNNIHRSYVQNNYNCSAGATSAVQNHSYSVSNNKVVKYPFQVIQSLQNRFNLDDETTTEQHCSDTTNDDSTRTTYEGDNTSTTITNELYCKGELQGNVTQNCTEFHT</sequence>
<protein>
    <submittedName>
        <fullName evidence="2">Uncharacterized protein</fullName>
    </submittedName>
</protein>
<gene>
    <name evidence="2" type="ORF">DEO72_LG2g2661</name>
</gene>
<organism evidence="2 3">
    <name type="scientific">Vigna unguiculata</name>
    <name type="common">Cowpea</name>
    <dbReference type="NCBI Taxonomy" id="3917"/>
    <lineage>
        <taxon>Eukaryota</taxon>
        <taxon>Viridiplantae</taxon>
        <taxon>Streptophyta</taxon>
        <taxon>Embryophyta</taxon>
        <taxon>Tracheophyta</taxon>
        <taxon>Spermatophyta</taxon>
        <taxon>Magnoliopsida</taxon>
        <taxon>eudicotyledons</taxon>
        <taxon>Gunneridae</taxon>
        <taxon>Pentapetalae</taxon>
        <taxon>rosids</taxon>
        <taxon>fabids</taxon>
        <taxon>Fabales</taxon>
        <taxon>Fabaceae</taxon>
        <taxon>Papilionoideae</taxon>
        <taxon>50 kb inversion clade</taxon>
        <taxon>NPAAA clade</taxon>
        <taxon>indigoferoid/millettioid clade</taxon>
        <taxon>Phaseoleae</taxon>
        <taxon>Vigna</taxon>
    </lineage>
</organism>
<dbReference type="Proteomes" id="UP000501690">
    <property type="component" value="Linkage Group LG2"/>
</dbReference>
<dbReference type="EMBL" id="CP039346">
    <property type="protein sequence ID" value="QCD82326.1"/>
    <property type="molecule type" value="Genomic_DNA"/>
</dbReference>
<keyword evidence="3" id="KW-1185">Reference proteome</keyword>
<accession>A0A4D6L1H0</accession>
<name>A0A4D6L1H0_VIGUN</name>
<dbReference type="AlphaFoldDB" id="A0A4D6L1H0"/>
<evidence type="ECO:0000313" key="3">
    <source>
        <dbReference type="Proteomes" id="UP000501690"/>
    </source>
</evidence>
<feature type="region of interest" description="Disordered" evidence="1">
    <location>
        <begin position="22"/>
        <end position="56"/>
    </location>
</feature>
<evidence type="ECO:0000313" key="2">
    <source>
        <dbReference type="EMBL" id="QCD82326.1"/>
    </source>
</evidence>
<feature type="compositionally biased region" description="Basic and acidic residues" evidence="1">
    <location>
        <begin position="27"/>
        <end position="36"/>
    </location>
</feature>
<reference evidence="2 3" key="1">
    <citation type="submission" date="2019-04" db="EMBL/GenBank/DDBJ databases">
        <title>An improved genome assembly and genetic linkage map for asparagus bean, Vigna unguiculata ssp. sesquipedialis.</title>
        <authorList>
            <person name="Xia Q."/>
            <person name="Zhang R."/>
            <person name="Dong Y."/>
        </authorList>
    </citation>
    <scope>NUCLEOTIDE SEQUENCE [LARGE SCALE GENOMIC DNA]</scope>
    <source>
        <tissue evidence="2">Leaf</tissue>
    </source>
</reference>